<evidence type="ECO:0000256" key="1">
    <source>
        <dbReference type="ARBA" id="ARBA00010923"/>
    </source>
</evidence>
<dbReference type="Proteomes" id="UP001341444">
    <property type="component" value="Unassembled WGS sequence"/>
</dbReference>
<dbReference type="InterPro" id="IPR044946">
    <property type="entry name" value="Restrct_endonuc_typeI_TRD_sf"/>
</dbReference>
<keyword evidence="7" id="KW-1185">Reference proteome</keyword>
<dbReference type="RefSeq" id="WP_083953055.1">
    <property type="nucleotide sequence ID" value="NZ_JARMAB010000020.1"/>
</dbReference>
<keyword evidence="6" id="KW-0255">Endonuclease</keyword>
<evidence type="ECO:0000259" key="5">
    <source>
        <dbReference type="Pfam" id="PF01420"/>
    </source>
</evidence>
<dbReference type="GO" id="GO:0004519">
    <property type="term" value="F:endonuclease activity"/>
    <property type="evidence" value="ECO:0007669"/>
    <property type="project" value="UniProtKB-KW"/>
</dbReference>
<dbReference type="InterPro" id="IPR052021">
    <property type="entry name" value="Type-I_RS_S_subunit"/>
</dbReference>
<proteinExistence type="inferred from homology"/>
<accession>A0ABU6MIJ5</accession>
<evidence type="ECO:0000256" key="2">
    <source>
        <dbReference type="ARBA" id="ARBA00022747"/>
    </source>
</evidence>
<evidence type="ECO:0000256" key="3">
    <source>
        <dbReference type="ARBA" id="ARBA00023125"/>
    </source>
</evidence>
<dbReference type="SUPFAM" id="SSF116734">
    <property type="entry name" value="DNA methylase specificity domain"/>
    <property type="match status" value="2"/>
</dbReference>
<evidence type="ECO:0000313" key="7">
    <source>
        <dbReference type="Proteomes" id="UP001341444"/>
    </source>
</evidence>
<organism evidence="6 7">
    <name type="scientific">Heyndrickxia acidicola</name>
    <dbReference type="NCBI Taxonomy" id="209389"/>
    <lineage>
        <taxon>Bacteria</taxon>
        <taxon>Bacillati</taxon>
        <taxon>Bacillota</taxon>
        <taxon>Bacilli</taxon>
        <taxon>Bacillales</taxon>
        <taxon>Bacillaceae</taxon>
        <taxon>Heyndrickxia</taxon>
    </lineage>
</organism>
<evidence type="ECO:0000313" key="6">
    <source>
        <dbReference type="EMBL" id="MED1204213.1"/>
    </source>
</evidence>
<dbReference type="PANTHER" id="PTHR30408:SF12">
    <property type="entry name" value="TYPE I RESTRICTION ENZYME MJAVIII SPECIFICITY SUBUNIT"/>
    <property type="match status" value="1"/>
</dbReference>
<sequence length="407" mass="46692">MKNKHTPEIRFSGFTTGWEQRKLNELVTPVVREVPKPDRPYERISVRSHAKGTFHQKVDDPKTVSMDKLYVVKENDLLVNITFAWEHAIAVASKKDDGLLVSHRFPTYIIDKSDINFIRYSVSQEKFRKKMELISPGGAGRNRVLNKKDFVNLKIDAPTQIEEQAKIGKFFKKLDDIIDLHQHELTTLKQAKQGFLRKMFPKGLELVPEVRFSGFSGDWEYRKLGNHAEILTGGTPKTQMQEYWEPKEIPWMSSGEVNKKRLSSTDNMISKLGFEKSSARWVKKNSVLIALAGQGKTRGTVAINQIPLTTNQSIAAIVPKGELHYEFIFQSLEKRYNELRLISSGDGTRGGLNKQLVSDVEIISPSIEEQIKIGNFFKQFDNMIEIHQRELEVLKKAKEAFLQKMFV</sequence>
<protein>
    <submittedName>
        <fullName evidence="6">Restriction endonuclease subunit S</fullName>
        <ecNumber evidence="6">3.1.21.-</ecNumber>
    </submittedName>
</protein>
<keyword evidence="2" id="KW-0680">Restriction system</keyword>
<dbReference type="EMBL" id="JARMAB010000020">
    <property type="protein sequence ID" value="MED1204213.1"/>
    <property type="molecule type" value="Genomic_DNA"/>
</dbReference>
<keyword evidence="3" id="KW-0238">DNA-binding</keyword>
<feature type="domain" description="Type I restriction modification DNA specificity" evidence="5">
    <location>
        <begin position="218"/>
        <end position="395"/>
    </location>
</feature>
<gene>
    <name evidence="6" type="ORF">P4T90_14285</name>
</gene>
<evidence type="ECO:0000256" key="4">
    <source>
        <dbReference type="SAM" id="Coils"/>
    </source>
</evidence>
<dbReference type="CDD" id="cd17294">
    <property type="entry name" value="RMtype1_S_MmaC7ORF19P_TRD1-CR1_like"/>
    <property type="match status" value="1"/>
</dbReference>
<dbReference type="InterPro" id="IPR000055">
    <property type="entry name" value="Restrct_endonuc_typeI_TRD"/>
</dbReference>
<dbReference type="EC" id="3.1.21.-" evidence="6"/>
<dbReference type="Gene3D" id="3.90.220.20">
    <property type="entry name" value="DNA methylase specificity domains"/>
    <property type="match status" value="2"/>
</dbReference>
<dbReference type="PANTHER" id="PTHR30408">
    <property type="entry name" value="TYPE-1 RESTRICTION ENZYME ECOKI SPECIFICITY PROTEIN"/>
    <property type="match status" value="1"/>
</dbReference>
<dbReference type="Pfam" id="PF01420">
    <property type="entry name" value="Methylase_S"/>
    <property type="match status" value="2"/>
</dbReference>
<keyword evidence="6" id="KW-0540">Nuclease</keyword>
<comment type="caution">
    <text evidence="6">The sequence shown here is derived from an EMBL/GenBank/DDBJ whole genome shotgun (WGS) entry which is preliminary data.</text>
</comment>
<comment type="similarity">
    <text evidence="1">Belongs to the type-I restriction system S methylase family.</text>
</comment>
<name>A0ABU6MIJ5_9BACI</name>
<dbReference type="Gene3D" id="1.10.287.1120">
    <property type="entry name" value="Bipartite methylase S protein"/>
    <property type="match status" value="1"/>
</dbReference>
<keyword evidence="6" id="KW-0378">Hydrolase</keyword>
<feature type="domain" description="Type I restriction modification DNA specificity" evidence="5">
    <location>
        <begin position="64"/>
        <end position="190"/>
    </location>
</feature>
<reference evidence="6 7" key="1">
    <citation type="submission" date="2023-03" db="EMBL/GenBank/DDBJ databases">
        <title>Bacillus Genome Sequencing.</title>
        <authorList>
            <person name="Dunlap C."/>
        </authorList>
    </citation>
    <scope>NUCLEOTIDE SEQUENCE [LARGE SCALE GENOMIC DNA]</scope>
    <source>
        <strain evidence="6 7">B-23453</strain>
    </source>
</reference>
<feature type="coiled-coil region" evidence="4">
    <location>
        <begin position="377"/>
        <end position="404"/>
    </location>
</feature>
<dbReference type="GO" id="GO:0016787">
    <property type="term" value="F:hydrolase activity"/>
    <property type="evidence" value="ECO:0007669"/>
    <property type="project" value="UniProtKB-KW"/>
</dbReference>
<keyword evidence="4" id="KW-0175">Coiled coil</keyword>